<reference evidence="12" key="1">
    <citation type="journal article" date="2015" name="Nat. Genet.">
        <title>The genome and transcriptome of the zoonotic hookworm Ancylostoma ceylanicum identify infection-specific gene families.</title>
        <authorList>
            <person name="Schwarz E.M."/>
            <person name="Hu Y."/>
            <person name="Antoshechkin I."/>
            <person name="Miller M.M."/>
            <person name="Sternberg P.W."/>
            <person name="Aroian R.V."/>
        </authorList>
    </citation>
    <scope>NUCLEOTIDE SEQUENCE</scope>
    <source>
        <strain evidence="12">HY135</strain>
    </source>
</reference>
<keyword evidence="3 9" id="KW-0812">Transmembrane</keyword>
<dbReference type="Gene3D" id="1.20.1070.10">
    <property type="entry name" value="Rhodopsin 7-helix transmembrane proteins"/>
    <property type="match status" value="1"/>
</dbReference>
<dbReference type="PANTHER" id="PTHR37441:SF4">
    <property type="entry name" value="G-PROTEIN COUPLED RECEPTORS FAMILY 1 PROFILE DOMAIN-CONTAINING PROTEIN"/>
    <property type="match status" value="1"/>
</dbReference>
<dbReference type="InterPro" id="IPR000276">
    <property type="entry name" value="GPCR_Rhodpsn"/>
</dbReference>
<evidence type="ECO:0000313" key="12">
    <source>
        <dbReference type="Proteomes" id="UP000024635"/>
    </source>
</evidence>
<dbReference type="OrthoDB" id="5830438at2759"/>
<evidence type="ECO:0000256" key="9">
    <source>
        <dbReference type="SAM" id="Phobius"/>
    </source>
</evidence>
<name>A0A016SM46_9BILA</name>
<sequence>MVLLLNLDSSPDIDNLTQHLNCSYEDSVIIFNYDSAKFRLIDFVIPVTTIVLSVIGLIINGVFIFLTITGIRDKVLPLKGYSLLLNRSFTDVLTSVLTLVFVSLHRLDQVPDPKMYPEQYQNMTLEELDYLIPHGRSMFTLLLTLNFWASAGCYSVLALFMFLAVRHPIIYRVKITSKRTIIIGCVVWLVGLVYAIIAVCISSNNAFNIFNSRNDLIQWSVSSEDFALSISNLVIVIVALIIGISSYTFIIVYLWRARHTRGEVSQHLMSIVRMALNVFAFAISCVVMAGFVSIPLVLKGQIDDLNDDLIGNSTCETVVGAYELGYHMAQWTTAAMTGWQLRMIVDPLANLFLDTRFTGLSKQICCPQLPSFQPNFKVRSQENAMDFLRKCAEMNVMPVSVMSTALFALQAATTSGFDPQLSTPRLHHLPQLPRNNRDESIISVSINGCSSDQLLELLKISPVRKAQRYRHDLSKHPTHRKDHLLQKSRPKTRARVRH</sequence>
<dbReference type="CDD" id="cd00637">
    <property type="entry name" value="7tm_classA_rhodopsin-like"/>
    <property type="match status" value="1"/>
</dbReference>
<feature type="transmembrane region" description="Helical" evidence="9">
    <location>
        <begin position="89"/>
        <end position="107"/>
    </location>
</feature>
<dbReference type="GO" id="GO:0005886">
    <property type="term" value="C:plasma membrane"/>
    <property type="evidence" value="ECO:0007669"/>
    <property type="project" value="UniProtKB-SubCell"/>
</dbReference>
<proteinExistence type="predicted"/>
<feature type="region of interest" description="Disordered" evidence="8">
    <location>
        <begin position="468"/>
        <end position="498"/>
    </location>
</feature>
<evidence type="ECO:0000256" key="4">
    <source>
        <dbReference type="ARBA" id="ARBA00022989"/>
    </source>
</evidence>
<organism evidence="11 12">
    <name type="scientific">Ancylostoma ceylanicum</name>
    <dbReference type="NCBI Taxonomy" id="53326"/>
    <lineage>
        <taxon>Eukaryota</taxon>
        <taxon>Metazoa</taxon>
        <taxon>Ecdysozoa</taxon>
        <taxon>Nematoda</taxon>
        <taxon>Chromadorea</taxon>
        <taxon>Rhabditida</taxon>
        <taxon>Rhabditina</taxon>
        <taxon>Rhabditomorpha</taxon>
        <taxon>Strongyloidea</taxon>
        <taxon>Ancylostomatidae</taxon>
        <taxon>Ancylostomatinae</taxon>
        <taxon>Ancylostoma</taxon>
    </lineage>
</organism>
<dbReference type="STRING" id="53326.A0A016SM46"/>
<dbReference type="Pfam" id="PF00001">
    <property type="entry name" value="7tm_1"/>
    <property type="match status" value="1"/>
</dbReference>
<gene>
    <name evidence="11" type="primary">Acey_s0206.g1990</name>
    <name evidence="11" type="ORF">Y032_0206g1990</name>
</gene>
<feature type="transmembrane region" description="Helical" evidence="9">
    <location>
        <begin position="276"/>
        <end position="298"/>
    </location>
</feature>
<keyword evidence="5" id="KW-0297">G-protein coupled receptor</keyword>
<feature type="transmembrane region" description="Helical" evidence="9">
    <location>
        <begin position="181"/>
        <end position="206"/>
    </location>
</feature>
<feature type="transmembrane region" description="Helical" evidence="9">
    <location>
        <begin position="147"/>
        <end position="169"/>
    </location>
</feature>
<evidence type="ECO:0000256" key="6">
    <source>
        <dbReference type="ARBA" id="ARBA00023136"/>
    </source>
</evidence>
<comment type="subcellular location">
    <subcellularLocation>
        <location evidence="1">Cell membrane</location>
        <topology evidence="1">Multi-pass membrane protein</topology>
    </subcellularLocation>
</comment>
<dbReference type="InterPro" id="IPR040435">
    <property type="entry name" value="Put_GPCR_Chromadorea"/>
</dbReference>
<dbReference type="AlphaFoldDB" id="A0A016SM46"/>
<dbReference type="Proteomes" id="UP000024635">
    <property type="component" value="Unassembled WGS sequence"/>
</dbReference>
<keyword evidence="5" id="KW-0675">Receptor</keyword>
<dbReference type="InterPro" id="IPR017452">
    <property type="entry name" value="GPCR_Rhodpsn_7TM"/>
</dbReference>
<dbReference type="GO" id="GO:0004930">
    <property type="term" value="F:G protein-coupled receptor activity"/>
    <property type="evidence" value="ECO:0007669"/>
    <property type="project" value="UniProtKB-KW"/>
</dbReference>
<accession>A0A016SM46</accession>
<dbReference type="SUPFAM" id="SSF81321">
    <property type="entry name" value="Family A G protein-coupled receptor-like"/>
    <property type="match status" value="1"/>
</dbReference>
<dbReference type="EMBL" id="JARK01001542">
    <property type="protein sequence ID" value="EYB91431.1"/>
    <property type="molecule type" value="Genomic_DNA"/>
</dbReference>
<feature type="transmembrane region" description="Helical" evidence="9">
    <location>
        <begin position="226"/>
        <end position="255"/>
    </location>
</feature>
<feature type="transmembrane region" description="Helical" evidence="9">
    <location>
        <begin position="43"/>
        <end position="68"/>
    </location>
</feature>
<keyword evidence="6 9" id="KW-0472">Membrane</keyword>
<evidence type="ECO:0000256" key="8">
    <source>
        <dbReference type="SAM" id="MobiDB-lite"/>
    </source>
</evidence>
<evidence type="ECO:0000313" key="11">
    <source>
        <dbReference type="EMBL" id="EYB91431.1"/>
    </source>
</evidence>
<dbReference type="PANTHER" id="PTHR37441">
    <property type="entry name" value="PROTEIN CBG16518"/>
    <property type="match status" value="1"/>
</dbReference>
<comment type="caution">
    <text evidence="11">The sequence shown here is derived from an EMBL/GenBank/DDBJ whole genome shotgun (WGS) entry which is preliminary data.</text>
</comment>
<evidence type="ECO:0000256" key="2">
    <source>
        <dbReference type="ARBA" id="ARBA00022475"/>
    </source>
</evidence>
<protein>
    <recommendedName>
        <fullName evidence="10">G-protein coupled receptors family 1 profile domain-containing protein</fullName>
    </recommendedName>
</protein>
<feature type="domain" description="G-protein coupled receptors family 1 profile" evidence="10">
    <location>
        <begin position="61"/>
        <end position="281"/>
    </location>
</feature>
<dbReference type="PROSITE" id="PS50262">
    <property type="entry name" value="G_PROTEIN_RECEP_F1_2"/>
    <property type="match status" value="1"/>
</dbReference>
<evidence type="ECO:0000256" key="1">
    <source>
        <dbReference type="ARBA" id="ARBA00004651"/>
    </source>
</evidence>
<keyword evidence="2" id="KW-1003">Cell membrane</keyword>
<feature type="compositionally biased region" description="Basic residues" evidence="8">
    <location>
        <begin position="476"/>
        <end position="498"/>
    </location>
</feature>
<evidence type="ECO:0000256" key="3">
    <source>
        <dbReference type="ARBA" id="ARBA00022692"/>
    </source>
</evidence>
<keyword evidence="4 9" id="KW-1133">Transmembrane helix</keyword>
<keyword evidence="12" id="KW-1185">Reference proteome</keyword>
<evidence type="ECO:0000256" key="5">
    <source>
        <dbReference type="ARBA" id="ARBA00023040"/>
    </source>
</evidence>
<evidence type="ECO:0000259" key="10">
    <source>
        <dbReference type="PROSITE" id="PS50262"/>
    </source>
</evidence>
<keyword evidence="7" id="KW-0807">Transducer</keyword>
<evidence type="ECO:0000256" key="7">
    <source>
        <dbReference type="ARBA" id="ARBA00023224"/>
    </source>
</evidence>